<organism evidence="2 3">
    <name type="scientific">Roseibium aquae</name>
    <dbReference type="NCBI Taxonomy" id="1323746"/>
    <lineage>
        <taxon>Bacteria</taxon>
        <taxon>Pseudomonadati</taxon>
        <taxon>Pseudomonadota</taxon>
        <taxon>Alphaproteobacteria</taxon>
        <taxon>Hyphomicrobiales</taxon>
        <taxon>Stappiaceae</taxon>
        <taxon>Roseibium</taxon>
    </lineage>
</organism>
<keyword evidence="1" id="KW-0812">Transmembrane</keyword>
<dbReference type="OrthoDB" id="7679489at2"/>
<name>A0A916TPT8_9HYPH</name>
<comment type="caution">
    <text evidence="2">The sequence shown here is derived from an EMBL/GenBank/DDBJ whole genome shotgun (WGS) entry which is preliminary data.</text>
</comment>
<keyword evidence="1" id="KW-1133">Transmembrane helix</keyword>
<dbReference type="RefSeq" id="WP_150496942.1">
    <property type="nucleotide sequence ID" value="NZ_BMFA01000012.1"/>
</dbReference>
<evidence type="ECO:0000256" key="1">
    <source>
        <dbReference type="SAM" id="Phobius"/>
    </source>
</evidence>
<reference evidence="2" key="1">
    <citation type="journal article" date="2014" name="Int. J. Syst. Evol. Microbiol.">
        <title>Complete genome sequence of Corynebacterium casei LMG S-19264T (=DSM 44701T), isolated from a smear-ripened cheese.</title>
        <authorList>
            <consortium name="US DOE Joint Genome Institute (JGI-PGF)"/>
            <person name="Walter F."/>
            <person name="Albersmeier A."/>
            <person name="Kalinowski J."/>
            <person name="Ruckert C."/>
        </authorList>
    </citation>
    <scope>NUCLEOTIDE SEQUENCE</scope>
    <source>
        <strain evidence="2">CGMCC 1.12426</strain>
    </source>
</reference>
<reference evidence="2" key="2">
    <citation type="submission" date="2020-09" db="EMBL/GenBank/DDBJ databases">
        <authorList>
            <person name="Sun Q."/>
            <person name="Zhou Y."/>
        </authorList>
    </citation>
    <scope>NUCLEOTIDE SEQUENCE</scope>
    <source>
        <strain evidence="2">CGMCC 1.12426</strain>
    </source>
</reference>
<feature type="transmembrane region" description="Helical" evidence="1">
    <location>
        <begin position="35"/>
        <end position="57"/>
    </location>
</feature>
<dbReference type="AlphaFoldDB" id="A0A916TPT8"/>
<sequence>MGKLAVILYIIIGPTLAGLGALVPLTMFGVNDFNALYLVASAAAGAILAMPVAWYVANHLTRLMANSAARQPGEPVV</sequence>
<accession>A0A916TPT8</accession>
<gene>
    <name evidence="2" type="ORF">GCM10011316_33990</name>
</gene>
<keyword evidence="3" id="KW-1185">Reference proteome</keyword>
<dbReference type="EMBL" id="BMFA01000012">
    <property type="protein sequence ID" value="GGB59155.1"/>
    <property type="molecule type" value="Genomic_DNA"/>
</dbReference>
<evidence type="ECO:0000313" key="3">
    <source>
        <dbReference type="Proteomes" id="UP000605148"/>
    </source>
</evidence>
<dbReference type="Proteomes" id="UP000605148">
    <property type="component" value="Unassembled WGS sequence"/>
</dbReference>
<protein>
    <submittedName>
        <fullName evidence="2">Uncharacterized protein</fullName>
    </submittedName>
</protein>
<feature type="transmembrane region" description="Helical" evidence="1">
    <location>
        <begin position="7"/>
        <end position="29"/>
    </location>
</feature>
<evidence type="ECO:0000313" key="2">
    <source>
        <dbReference type="EMBL" id="GGB59155.1"/>
    </source>
</evidence>
<keyword evidence="1" id="KW-0472">Membrane</keyword>
<proteinExistence type="predicted"/>